<keyword evidence="4" id="KW-0479">Metal-binding</keyword>
<feature type="domain" description="Glycoside hydrolase family 65 N-terminal" evidence="7">
    <location>
        <begin position="18"/>
        <end position="252"/>
    </location>
</feature>
<dbReference type="InterPro" id="IPR006439">
    <property type="entry name" value="HAD-SF_hydro_IA"/>
</dbReference>
<dbReference type="NCBIfam" id="TIGR01990">
    <property type="entry name" value="bPGM"/>
    <property type="match status" value="1"/>
</dbReference>
<keyword evidence="8" id="KW-0413">Isomerase</keyword>
<feature type="active site" description="Nucleophile" evidence="2">
    <location>
        <position position="748"/>
    </location>
</feature>
<gene>
    <name evidence="8" type="primary">pgmB</name>
    <name evidence="8" type="ORF">IQ247_04270</name>
</gene>
<dbReference type="Pfam" id="PF03632">
    <property type="entry name" value="Glyco_hydro_65m"/>
    <property type="match status" value="1"/>
</dbReference>
<dbReference type="RefSeq" id="WP_193917410.1">
    <property type="nucleotide sequence ID" value="NZ_JADEWL010000009.1"/>
</dbReference>
<dbReference type="EC" id="5.4.2.6" evidence="8"/>
<dbReference type="SFLD" id="SFLDG01135">
    <property type="entry name" value="C1.5.6:_HAD__Beta-PGM__Phospha"/>
    <property type="match status" value="1"/>
</dbReference>
<dbReference type="InterPro" id="IPR010972">
    <property type="entry name" value="Beta-PGM"/>
</dbReference>
<feature type="binding site" evidence="3">
    <location>
        <begin position="783"/>
        <end position="788"/>
    </location>
    <ligand>
        <name>substrate</name>
    </ligand>
</feature>
<dbReference type="Gene3D" id="3.40.50.1000">
    <property type="entry name" value="HAD superfamily/HAD-like"/>
    <property type="match status" value="1"/>
</dbReference>
<dbReference type="GO" id="GO:0000287">
    <property type="term" value="F:magnesium ion binding"/>
    <property type="evidence" value="ECO:0007669"/>
    <property type="project" value="InterPro"/>
</dbReference>
<dbReference type="InterPro" id="IPR023198">
    <property type="entry name" value="PGP-like_dom2"/>
</dbReference>
<evidence type="ECO:0000256" key="3">
    <source>
        <dbReference type="PIRSR" id="PIRSR610972-2"/>
    </source>
</evidence>
<dbReference type="InterPro" id="IPR008928">
    <property type="entry name" value="6-hairpin_glycosidase_sf"/>
</dbReference>
<feature type="binding site" evidence="3">
    <location>
        <position position="791"/>
    </location>
    <ligand>
        <name>substrate</name>
    </ligand>
</feature>
<feature type="binding site" evidence="4">
    <location>
        <position position="750"/>
    </location>
    <ligand>
        <name>Mg(2+)</name>
        <dbReference type="ChEBI" id="CHEBI:18420"/>
    </ligand>
</feature>
<dbReference type="SFLD" id="SFLDS00003">
    <property type="entry name" value="Haloacid_Dehalogenase"/>
    <property type="match status" value="1"/>
</dbReference>
<evidence type="ECO:0000313" key="9">
    <source>
        <dbReference type="Proteomes" id="UP000620559"/>
    </source>
</evidence>
<feature type="binding site" evidence="3">
    <location>
        <position position="813"/>
    </location>
    <ligand>
        <name>substrate</name>
    </ligand>
</feature>
<dbReference type="InterPro" id="IPR036412">
    <property type="entry name" value="HAD-like_sf"/>
</dbReference>
<dbReference type="GO" id="GO:0004553">
    <property type="term" value="F:hydrolase activity, hydrolyzing O-glycosyl compounds"/>
    <property type="evidence" value="ECO:0007669"/>
    <property type="project" value="TreeGrafter"/>
</dbReference>
<feature type="domain" description="Glycoside hydrolase family 65 central catalytic" evidence="6">
    <location>
        <begin position="304"/>
        <end position="687"/>
    </location>
</feature>
<feature type="site" description="Important for catalytic activity and assists the phosphoryl transfer reaction to Asp8 by balancing charge and orienting the reacting groups" evidence="5">
    <location>
        <position position="851"/>
    </location>
</feature>
<dbReference type="InterPro" id="IPR037018">
    <property type="entry name" value="GH65_N"/>
</dbReference>
<dbReference type="SUPFAM" id="SSF48208">
    <property type="entry name" value="Six-hairpin glycosidases"/>
    <property type="match status" value="1"/>
</dbReference>
<evidence type="ECO:0000256" key="4">
    <source>
        <dbReference type="PIRSR" id="PIRSR610972-3"/>
    </source>
</evidence>
<feature type="active site" description="Proton donor/acceptor" evidence="2">
    <location>
        <position position="750"/>
    </location>
</feature>
<comment type="similarity">
    <text evidence="1">Belongs to the HAD-like hydrolase superfamily. CbbY/CbbZ/Gph/YieH family.</text>
</comment>
<feature type="binding site" evidence="4">
    <location>
        <position position="906"/>
    </location>
    <ligand>
        <name>Mg(2+)</name>
        <dbReference type="ChEBI" id="CHEBI:18420"/>
    </ligand>
</feature>
<dbReference type="AlphaFoldDB" id="A0A8J7F9C6"/>
<feature type="binding site" evidence="3">
    <location>
        <position position="764"/>
    </location>
    <ligand>
        <name>substrate</name>
    </ligand>
</feature>
<dbReference type="Pfam" id="PF03636">
    <property type="entry name" value="Glyco_hydro_65N"/>
    <property type="match status" value="1"/>
</dbReference>
<dbReference type="Proteomes" id="UP000620559">
    <property type="component" value="Unassembled WGS sequence"/>
</dbReference>
<dbReference type="EMBL" id="JADEWL010000009">
    <property type="protein sequence ID" value="MBE9211943.1"/>
    <property type="molecule type" value="Genomic_DNA"/>
</dbReference>
<dbReference type="Gene3D" id="2.60.420.10">
    <property type="entry name" value="Maltose phosphorylase, domain 3"/>
    <property type="match status" value="1"/>
</dbReference>
<dbReference type="InterPro" id="IPR012341">
    <property type="entry name" value="6hp_glycosidase-like_sf"/>
</dbReference>
<dbReference type="NCBIfam" id="TIGR02009">
    <property type="entry name" value="PGMB-YQAB-SF"/>
    <property type="match status" value="1"/>
</dbReference>
<dbReference type="Gene3D" id="1.50.10.10">
    <property type="match status" value="1"/>
</dbReference>
<evidence type="ECO:0000256" key="1">
    <source>
        <dbReference type="ARBA" id="ARBA00006171"/>
    </source>
</evidence>
<feature type="binding site" evidence="4">
    <location>
        <position position="907"/>
    </location>
    <ligand>
        <name>Mg(2+)</name>
        <dbReference type="ChEBI" id="CHEBI:18420"/>
    </ligand>
</feature>
<organism evidence="8 9">
    <name type="scientific">Plectonema cf. radiosum LEGE 06105</name>
    <dbReference type="NCBI Taxonomy" id="945769"/>
    <lineage>
        <taxon>Bacteria</taxon>
        <taxon>Bacillati</taxon>
        <taxon>Cyanobacteriota</taxon>
        <taxon>Cyanophyceae</taxon>
        <taxon>Oscillatoriophycideae</taxon>
        <taxon>Oscillatoriales</taxon>
        <taxon>Microcoleaceae</taxon>
        <taxon>Plectonema</taxon>
    </lineage>
</organism>
<dbReference type="InterPro" id="IPR010976">
    <property type="entry name" value="B-phosphoglucomutase_hydrolase"/>
</dbReference>
<dbReference type="PANTHER" id="PTHR11051:SF8">
    <property type="entry name" value="PROTEIN-GLUCOSYLGALACTOSYLHYDROXYLYSINE GLUCOSIDASE"/>
    <property type="match status" value="1"/>
</dbReference>
<evidence type="ECO:0000313" key="8">
    <source>
        <dbReference type="EMBL" id="MBE9211943.1"/>
    </source>
</evidence>
<name>A0A8J7F9C6_9CYAN</name>
<dbReference type="SFLD" id="SFLDG01129">
    <property type="entry name" value="C1.5:_HAD__Beta-PGM__Phosphata"/>
    <property type="match status" value="1"/>
</dbReference>
<dbReference type="GO" id="GO:0016757">
    <property type="term" value="F:glycosyltransferase activity"/>
    <property type="evidence" value="ECO:0007669"/>
    <property type="project" value="UniProtKB-ARBA"/>
</dbReference>
<feature type="binding site" evidence="4">
    <location>
        <position position="748"/>
    </location>
    <ligand>
        <name>Mg(2+)</name>
        <dbReference type="ChEBI" id="CHEBI:18420"/>
    </ligand>
</feature>
<dbReference type="NCBIfam" id="TIGR01509">
    <property type="entry name" value="HAD-SF-IA-v3"/>
    <property type="match status" value="1"/>
</dbReference>
<proteinExistence type="inferred from homology"/>
<evidence type="ECO:0000256" key="2">
    <source>
        <dbReference type="PIRSR" id="PIRSR610972-1"/>
    </source>
</evidence>
<keyword evidence="9" id="KW-1185">Reference proteome</keyword>
<dbReference type="GO" id="GO:0030246">
    <property type="term" value="F:carbohydrate binding"/>
    <property type="evidence" value="ECO:0007669"/>
    <property type="project" value="InterPro"/>
</dbReference>
<dbReference type="PANTHER" id="PTHR11051">
    <property type="entry name" value="GLYCOSYL HYDROLASE-RELATED"/>
    <property type="match status" value="1"/>
</dbReference>
<dbReference type="SUPFAM" id="SSF74650">
    <property type="entry name" value="Galactose mutarotase-like"/>
    <property type="match status" value="1"/>
</dbReference>
<feature type="site" description="Important for catalytic activity and assists the phosphoryl transfer reaction to Asp8 by balancing charge and orienting the reacting groups" evidence="5">
    <location>
        <position position="882"/>
    </location>
</feature>
<dbReference type="CDD" id="cd02598">
    <property type="entry name" value="HAD_BPGM"/>
    <property type="match status" value="1"/>
</dbReference>
<sequence length="962" mass="109415">MNETILDPHLHYDHWILTENYFDPEQLNYKETVFVIGNGYLGTRGSFAEGYPGAVAATLINGVYDDVPIYYTELANCPDWLPLYIIIDNEEFRLDKGEIFSYQRQLDLKRGILSRKISWRSPNGKTIDLNFERFVSQADQNVLGLRIQITPIDFDGTIRIRGSIDGNPEDNDGFNSWLILDQGYGEASTWLQVRTRTSRIKLAMAFKLIISGTTARFRDISVPGFPTVEAKFDAVAGKTITIDKLVTVFTSREVETPSQAACDKLQELPSYEDLRKNHEQAWEKIWDHSDIVIEGSAQAQLVVRYNLFQLLISAPRHDDRVSIPAKTLSGFGYRGHIFWDTEFFILPFFIFTQPDIARNLLTYRYHTIEGARRKAKYYGYRGAMYAWESAATGDEVTPRWAPAKHLYEEDIRIWCRDHEIHISADISIAAWLYWQVTNDHEWMRDCGAEIILDTALFWSSRVELNVLRECYEIRDCIGPDEYHENIDNNAFTNQMVQWHLEKALEVYDWLSETFPEKAIELEEKLQITAKRRYRWRDIADNLFIPYDAQTGLIEQFEGFFQLEDLNLNDYEPRTDSMLAILGIKEVNKRQIIKQPDVLMLLYLMERTSTTDYGKEVLQKNWDYYAPRTDITYGSSLGPAIHGLVAASLGKTGEAYENFRLAALVDLENTRGNAAEGIHAASCGSIWQAIIFGVAGIQFTTNGPVAKPHLPPTWKRLQFKLYWHGEWREFDLKPEIKSLKSEIKGIIFDLDGVLTDTAELHYQAWQKLADEEGIPFDREANEALRGISRRDSLMKIIGDRNYSESQIQEMMERKNNYYVELIQEITPEQLLPGAGNLIDELRSKKIKIAIGSGSKNARSVIEKLGIADKLDAIADGNSVTRSKPAPDLFLYAASQLGLEPADCVVVEDAASGVEAALAGGMRTIGIGSSEIVGAAHIILPNLEGVTLKDIEHKFSFCLGGSMP</sequence>
<feature type="binding site" evidence="3">
    <location>
        <begin position="851"/>
        <end position="855"/>
    </location>
    <ligand>
        <name>substrate</name>
    </ligand>
</feature>
<dbReference type="InterPro" id="IPR005196">
    <property type="entry name" value="Glyco_hydro_65_N"/>
</dbReference>
<dbReference type="SUPFAM" id="SSF56784">
    <property type="entry name" value="HAD-like"/>
    <property type="match status" value="1"/>
</dbReference>
<feature type="binding site" evidence="3">
    <location>
        <begin position="748"/>
        <end position="750"/>
    </location>
    <ligand>
        <name>substrate</name>
    </ligand>
</feature>
<keyword evidence="4" id="KW-0460">Magnesium</keyword>
<reference evidence="8" key="1">
    <citation type="submission" date="2020-10" db="EMBL/GenBank/DDBJ databases">
        <authorList>
            <person name="Castelo-Branco R."/>
            <person name="Eusebio N."/>
            <person name="Adriana R."/>
            <person name="Vieira A."/>
            <person name="Brugerolle De Fraissinette N."/>
            <person name="Rezende De Castro R."/>
            <person name="Schneider M.P."/>
            <person name="Vasconcelos V."/>
            <person name="Leao P.N."/>
        </authorList>
    </citation>
    <scope>NUCLEOTIDE SEQUENCE</scope>
    <source>
        <strain evidence="8">LEGE 06105</strain>
    </source>
</reference>
<dbReference type="GO" id="GO:0005975">
    <property type="term" value="P:carbohydrate metabolic process"/>
    <property type="evidence" value="ECO:0007669"/>
    <property type="project" value="InterPro"/>
</dbReference>
<accession>A0A8J7F9C6</accession>
<feature type="binding site" evidence="3">
    <location>
        <position position="882"/>
    </location>
    <ligand>
        <name>substrate</name>
    </ligand>
</feature>
<dbReference type="GO" id="GO:0008801">
    <property type="term" value="F:beta-phosphoglucomutase activity"/>
    <property type="evidence" value="ECO:0007669"/>
    <property type="project" value="UniProtKB-EC"/>
</dbReference>
<dbReference type="InterPro" id="IPR011013">
    <property type="entry name" value="Gal_mutarotase_sf_dom"/>
</dbReference>
<comment type="caution">
    <text evidence="8">The sequence shown here is derived from an EMBL/GenBank/DDBJ whole genome shotgun (WGS) entry which is preliminary data.</text>
</comment>
<comment type="cofactor">
    <cofactor evidence="4">
        <name>Mg(2+)</name>
        <dbReference type="ChEBI" id="CHEBI:18420"/>
    </cofactor>
    <text evidence="4">Binds 2 magnesium ions per subunit.</text>
</comment>
<dbReference type="Pfam" id="PF00702">
    <property type="entry name" value="Hydrolase"/>
    <property type="match status" value="1"/>
</dbReference>
<evidence type="ECO:0000259" key="6">
    <source>
        <dbReference type="Pfam" id="PF03632"/>
    </source>
</evidence>
<dbReference type="Gene3D" id="1.10.150.240">
    <property type="entry name" value="Putative phosphatase, domain 2"/>
    <property type="match status" value="1"/>
</dbReference>
<evidence type="ECO:0000259" key="7">
    <source>
        <dbReference type="Pfam" id="PF03636"/>
    </source>
</evidence>
<protein>
    <submittedName>
        <fullName evidence="8">Beta-phosphoglucomutase</fullName>
        <ecNumber evidence="8">5.4.2.6</ecNumber>
    </submittedName>
</protein>
<dbReference type="InterPro" id="IPR023214">
    <property type="entry name" value="HAD_sf"/>
</dbReference>
<evidence type="ECO:0000256" key="5">
    <source>
        <dbReference type="PIRSR" id="PIRSR610972-4"/>
    </source>
</evidence>
<dbReference type="InterPro" id="IPR005195">
    <property type="entry name" value="Glyco_hydro_65_M"/>
</dbReference>
<dbReference type="Gene3D" id="2.70.98.40">
    <property type="entry name" value="Glycoside hydrolase, family 65, N-terminal domain"/>
    <property type="match status" value="1"/>
</dbReference>